<dbReference type="AlphaFoldDB" id="A0A2T7BL12"/>
<evidence type="ECO:0000313" key="1">
    <source>
        <dbReference type="EMBL" id="PUZ28366.1"/>
    </source>
</evidence>
<reference evidence="1 2" key="1">
    <citation type="submission" date="2018-04" db="EMBL/GenBank/DDBJ databases">
        <title>Chitinophaga fuyangensis sp. nov., isolated from soil in a chemical factory.</title>
        <authorList>
            <person name="Chen K."/>
        </authorList>
    </citation>
    <scope>NUCLEOTIDE SEQUENCE [LARGE SCALE GENOMIC DNA]</scope>
    <source>
        <strain evidence="1 2">LY-1</strain>
    </source>
</reference>
<evidence type="ECO:0000313" key="2">
    <source>
        <dbReference type="Proteomes" id="UP000244450"/>
    </source>
</evidence>
<dbReference type="Gene3D" id="1.10.1470.10">
    <property type="entry name" value="YjbJ"/>
    <property type="match status" value="1"/>
</dbReference>
<dbReference type="Proteomes" id="UP000244450">
    <property type="component" value="Unassembled WGS sequence"/>
</dbReference>
<dbReference type="InterPro" id="IPR036629">
    <property type="entry name" value="YjbJ_sf"/>
</dbReference>
<accession>A0A2T7BL12</accession>
<keyword evidence="2" id="KW-1185">Reference proteome</keyword>
<proteinExistence type="predicted"/>
<protein>
    <submittedName>
        <fullName evidence="1">General stress protein CsbD</fullName>
    </submittedName>
</protein>
<dbReference type="SUPFAM" id="SSF69047">
    <property type="entry name" value="Hypothetical protein YjbJ"/>
    <property type="match status" value="1"/>
</dbReference>
<organism evidence="1 2">
    <name type="scientific">Chitinophaga parva</name>
    <dbReference type="NCBI Taxonomy" id="2169414"/>
    <lineage>
        <taxon>Bacteria</taxon>
        <taxon>Pseudomonadati</taxon>
        <taxon>Bacteroidota</taxon>
        <taxon>Chitinophagia</taxon>
        <taxon>Chitinophagales</taxon>
        <taxon>Chitinophagaceae</taxon>
        <taxon>Chitinophaga</taxon>
    </lineage>
</organism>
<comment type="caution">
    <text evidence="1">The sequence shown here is derived from an EMBL/GenBank/DDBJ whole genome shotgun (WGS) entry which is preliminary data.</text>
</comment>
<dbReference type="EMBL" id="QCYK01000001">
    <property type="protein sequence ID" value="PUZ28366.1"/>
    <property type="molecule type" value="Genomic_DNA"/>
</dbReference>
<name>A0A2T7BL12_9BACT</name>
<sequence length="57" mass="6642">MLKKRFTQLSDDDLVYVKGHETELLARLQTKIGQTADDIDRIIRSFHVAYLAPRKLL</sequence>
<gene>
    <name evidence="1" type="ORF">DCC81_02460</name>
</gene>